<gene>
    <name evidence="1" type="primary">napD</name>
    <name evidence="2" type="ORF">EJO50_08195</name>
</gene>
<dbReference type="GO" id="GO:0005737">
    <property type="term" value="C:cytoplasm"/>
    <property type="evidence" value="ECO:0007669"/>
    <property type="project" value="UniProtKB-SubCell"/>
</dbReference>
<dbReference type="KEGG" id="iod:EJO50_08195"/>
<dbReference type="GO" id="GO:0051224">
    <property type="term" value="P:negative regulation of protein transport"/>
    <property type="evidence" value="ECO:0007669"/>
    <property type="project" value="UniProtKB-UniRule"/>
</dbReference>
<comment type="subcellular location">
    <subcellularLocation>
        <location evidence="1">Cytoplasm</location>
    </subcellularLocation>
</comment>
<dbReference type="InterPro" id="IPR005623">
    <property type="entry name" value="Chaperone_NapD_NO3_reduct"/>
</dbReference>
<dbReference type="EMBL" id="CP034433">
    <property type="protein sequence ID" value="AZN36475.1"/>
    <property type="molecule type" value="Genomic_DNA"/>
</dbReference>
<dbReference type="Proteomes" id="UP000282438">
    <property type="component" value="Chromosome"/>
</dbReference>
<comment type="similarity">
    <text evidence="1">Belongs to the NapD family.</text>
</comment>
<name>A0A3S8ZSS4_9NEIS</name>
<sequence length="116" mass="12977">MYRLWCLCFVLPKSEHSFAGAGCMNIFSLVIRAVPDHLENVRAAVLLVQGVELHLEHEGRLIITVEDVPGVRSSDLLKQIQDIPHVASATLAYEYCDEELSQSPLLTSEKSEERLS</sequence>
<evidence type="ECO:0000313" key="3">
    <source>
        <dbReference type="Proteomes" id="UP000282438"/>
    </source>
</evidence>
<dbReference type="Pfam" id="PF03927">
    <property type="entry name" value="NapD"/>
    <property type="match status" value="1"/>
</dbReference>
<keyword evidence="3" id="KW-1185">Reference proteome</keyword>
<dbReference type="Gene3D" id="3.30.70.920">
    <property type="match status" value="1"/>
</dbReference>
<keyword evidence="1" id="KW-0963">Cytoplasm</keyword>
<organism evidence="2 3">
    <name type="scientific">Iodobacter ciconiae</name>
    <dbReference type="NCBI Taxonomy" id="2496266"/>
    <lineage>
        <taxon>Bacteria</taxon>
        <taxon>Pseudomonadati</taxon>
        <taxon>Pseudomonadota</taxon>
        <taxon>Betaproteobacteria</taxon>
        <taxon>Neisseriales</taxon>
        <taxon>Chitinibacteraceae</taxon>
        <taxon>Iodobacter</taxon>
    </lineage>
</organism>
<dbReference type="OrthoDB" id="9181043at2"/>
<accession>A0A3S8ZSS4</accession>
<evidence type="ECO:0000313" key="2">
    <source>
        <dbReference type="EMBL" id="AZN36475.1"/>
    </source>
</evidence>
<comment type="function">
    <text evidence="1">Chaperone for NapA, the catalytic subunit of the periplasmic nitrate reductase. It binds directly and specifically to the twin-arginine signal peptide of NapA, preventing premature interaction with the Tat translocase and premature export.</text>
</comment>
<reference evidence="2 3" key="1">
    <citation type="submission" date="2018-12" db="EMBL/GenBank/DDBJ databases">
        <title>Complete genome sequence of Iodobacter sp. H11R3.</title>
        <authorList>
            <person name="Bae J.-W."/>
        </authorList>
    </citation>
    <scope>NUCLEOTIDE SEQUENCE [LARGE SCALE GENOMIC DNA]</scope>
    <source>
        <strain evidence="2 3">H11R3</strain>
    </source>
</reference>
<dbReference type="HAMAP" id="MF_02200">
    <property type="entry name" value="NapD"/>
    <property type="match status" value="1"/>
</dbReference>
<proteinExistence type="inferred from homology"/>
<evidence type="ECO:0000256" key="1">
    <source>
        <dbReference type="HAMAP-Rule" id="MF_02200"/>
    </source>
</evidence>
<comment type="subunit">
    <text evidence="1">Interacts with the cytoplasmic NapA precursor.</text>
</comment>
<keyword evidence="1" id="KW-0143">Chaperone</keyword>
<dbReference type="AlphaFoldDB" id="A0A3S8ZSS4"/>
<protein>
    <recommendedName>
        <fullName evidence="1">Chaperone NapD</fullName>
    </recommendedName>
    <alternativeName>
        <fullName evidence="1">NapA signal peptide-binding chaperone NapD</fullName>
    </alternativeName>
</protein>
<dbReference type="GO" id="GO:0005048">
    <property type="term" value="F:signal sequence binding"/>
    <property type="evidence" value="ECO:0007669"/>
    <property type="project" value="UniProtKB-UniRule"/>
</dbReference>